<feature type="region of interest" description="Disordered" evidence="1">
    <location>
        <begin position="297"/>
        <end position="322"/>
    </location>
</feature>
<dbReference type="EMBL" id="JBBNAE010000009">
    <property type="protein sequence ID" value="KAK9095722.1"/>
    <property type="molecule type" value="Genomic_DNA"/>
</dbReference>
<dbReference type="Proteomes" id="UP001417504">
    <property type="component" value="Unassembled WGS sequence"/>
</dbReference>
<keyword evidence="4" id="KW-1185">Reference proteome</keyword>
<proteinExistence type="predicted"/>
<feature type="region of interest" description="Disordered" evidence="1">
    <location>
        <begin position="1"/>
        <end position="23"/>
    </location>
</feature>
<gene>
    <name evidence="3" type="ORF">Sjap_021219</name>
</gene>
<evidence type="ECO:0000313" key="3">
    <source>
        <dbReference type="EMBL" id="KAK9095722.1"/>
    </source>
</evidence>
<organism evidence="3 4">
    <name type="scientific">Stephania japonica</name>
    <dbReference type="NCBI Taxonomy" id="461633"/>
    <lineage>
        <taxon>Eukaryota</taxon>
        <taxon>Viridiplantae</taxon>
        <taxon>Streptophyta</taxon>
        <taxon>Embryophyta</taxon>
        <taxon>Tracheophyta</taxon>
        <taxon>Spermatophyta</taxon>
        <taxon>Magnoliopsida</taxon>
        <taxon>Ranunculales</taxon>
        <taxon>Menispermaceae</taxon>
        <taxon>Menispermoideae</taxon>
        <taxon>Cissampelideae</taxon>
        <taxon>Stephania</taxon>
    </lineage>
</organism>
<dbReference type="PANTHER" id="PTHR33223">
    <property type="entry name" value="CCHC-TYPE DOMAIN-CONTAINING PROTEIN"/>
    <property type="match status" value="1"/>
</dbReference>
<evidence type="ECO:0000259" key="2">
    <source>
        <dbReference type="Pfam" id="PF03732"/>
    </source>
</evidence>
<dbReference type="PANTHER" id="PTHR33223:SF6">
    <property type="entry name" value="CCHC-TYPE DOMAIN-CONTAINING PROTEIN"/>
    <property type="match status" value="1"/>
</dbReference>
<evidence type="ECO:0000256" key="1">
    <source>
        <dbReference type="SAM" id="MobiDB-lite"/>
    </source>
</evidence>
<dbReference type="InterPro" id="IPR005162">
    <property type="entry name" value="Retrotrans_gag_dom"/>
</dbReference>
<accession>A0AAP0EPR8</accession>
<protein>
    <recommendedName>
        <fullName evidence="2">Retrotransposon gag domain-containing protein</fullName>
    </recommendedName>
</protein>
<sequence>MADQPDAGDQSGVRDPPPDAPSDVAALARELQSWTQRVESQGRRMDEILDILRGQAQLLPSPSTSGIAPRQGCESATPQLLHRLLLLVQDLHHLSPQLVPKAQIAVESRVHDDIDSRLTAEARWTREYEKYKPKKFSGGSSVDEADLYIRSHEKVQKLLKIEDSRKPGLAVFSLTGDAEMWWENLVSTHGEPTTWLDFKKYFSQKFYPPSAMIAKRDEFMHIRQALGESVMTYMGGYQHLLPFADGVADRDRDQVYYFTEGLLPAIGGTVVTTLPPTLQDAYDRSLAREAYLRTHPAQGYDHPARYRDERGQGRLGGREEEE</sequence>
<comment type="caution">
    <text evidence="3">The sequence shown here is derived from an EMBL/GenBank/DDBJ whole genome shotgun (WGS) entry which is preliminary data.</text>
</comment>
<name>A0AAP0EPR8_9MAGN</name>
<feature type="domain" description="Retrotransposon gag" evidence="2">
    <location>
        <begin position="169"/>
        <end position="263"/>
    </location>
</feature>
<feature type="compositionally biased region" description="Basic and acidic residues" evidence="1">
    <location>
        <begin position="302"/>
        <end position="322"/>
    </location>
</feature>
<evidence type="ECO:0000313" key="4">
    <source>
        <dbReference type="Proteomes" id="UP001417504"/>
    </source>
</evidence>
<dbReference type="Pfam" id="PF03732">
    <property type="entry name" value="Retrotrans_gag"/>
    <property type="match status" value="1"/>
</dbReference>
<reference evidence="3 4" key="1">
    <citation type="submission" date="2024-01" db="EMBL/GenBank/DDBJ databases">
        <title>Genome assemblies of Stephania.</title>
        <authorList>
            <person name="Yang L."/>
        </authorList>
    </citation>
    <scope>NUCLEOTIDE SEQUENCE [LARGE SCALE GENOMIC DNA]</scope>
    <source>
        <strain evidence="3">QJT</strain>
        <tissue evidence="3">Leaf</tissue>
    </source>
</reference>
<dbReference type="AlphaFoldDB" id="A0AAP0EPR8"/>